<organism evidence="1 2">
    <name type="scientific">Durusdinium trenchii</name>
    <dbReference type="NCBI Taxonomy" id="1381693"/>
    <lineage>
        <taxon>Eukaryota</taxon>
        <taxon>Sar</taxon>
        <taxon>Alveolata</taxon>
        <taxon>Dinophyceae</taxon>
        <taxon>Suessiales</taxon>
        <taxon>Symbiodiniaceae</taxon>
        <taxon>Durusdinium</taxon>
    </lineage>
</organism>
<reference evidence="1 2" key="1">
    <citation type="submission" date="2024-02" db="EMBL/GenBank/DDBJ databases">
        <authorList>
            <person name="Chen Y."/>
            <person name="Shah S."/>
            <person name="Dougan E. K."/>
            <person name="Thang M."/>
            <person name="Chan C."/>
        </authorList>
    </citation>
    <scope>NUCLEOTIDE SEQUENCE [LARGE SCALE GENOMIC DNA]</scope>
</reference>
<keyword evidence="2" id="KW-1185">Reference proteome</keyword>
<sequence>DYLRQGKDGYDVFRDGICGTDSAQAHAYARLWRRRLVRDCFASLDLLNGMMEQLTLEKVGDGPDMLKRYAINPSVEV</sequence>
<feature type="non-terminal residue" evidence="1">
    <location>
        <position position="77"/>
    </location>
</feature>
<dbReference type="Proteomes" id="UP001642464">
    <property type="component" value="Unassembled WGS sequence"/>
</dbReference>
<feature type="non-terminal residue" evidence="1">
    <location>
        <position position="1"/>
    </location>
</feature>
<evidence type="ECO:0000313" key="2">
    <source>
        <dbReference type="Proteomes" id="UP001642464"/>
    </source>
</evidence>
<proteinExistence type="predicted"/>
<evidence type="ECO:0000313" key="1">
    <source>
        <dbReference type="EMBL" id="CAK9032877.1"/>
    </source>
</evidence>
<protein>
    <submittedName>
        <fullName evidence="1">Trifunctional nucleotide phosphoesterase protein YfkN</fullName>
    </submittedName>
</protein>
<accession>A0ABP0L131</accession>
<dbReference type="EMBL" id="CAXAMM010014069">
    <property type="protein sequence ID" value="CAK9032877.1"/>
    <property type="molecule type" value="Genomic_DNA"/>
</dbReference>
<name>A0ABP0L131_9DINO</name>
<gene>
    <name evidence="1" type="ORF">SCF082_LOCUS20242</name>
</gene>
<comment type="caution">
    <text evidence="1">The sequence shown here is derived from an EMBL/GenBank/DDBJ whole genome shotgun (WGS) entry which is preliminary data.</text>
</comment>